<evidence type="ECO:0000313" key="12">
    <source>
        <dbReference type="Proteomes" id="UP000186141"/>
    </source>
</evidence>
<accession>A0A1N7NZN8</accession>
<proteinExistence type="inferred from homology"/>
<feature type="chain" id="PRO_5009943731" description="Parvulin-like PPIase" evidence="9">
    <location>
        <begin position="24"/>
        <end position="279"/>
    </location>
</feature>
<gene>
    <name evidence="11" type="ORF">SAMN05421774_104263</name>
</gene>
<evidence type="ECO:0000313" key="11">
    <source>
        <dbReference type="EMBL" id="SIT03679.1"/>
    </source>
</evidence>
<comment type="similarity">
    <text evidence="2">Belongs to the PpiC/parvulin rotamase family.</text>
</comment>
<dbReference type="PANTHER" id="PTHR47245:SF2">
    <property type="entry name" value="PEPTIDYL-PROLYL CIS-TRANS ISOMERASE HP_0175-RELATED"/>
    <property type="match status" value="1"/>
</dbReference>
<evidence type="ECO:0000256" key="2">
    <source>
        <dbReference type="ARBA" id="ARBA00007656"/>
    </source>
</evidence>
<dbReference type="InterPro" id="IPR050245">
    <property type="entry name" value="PrsA_foldase"/>
</dbReference>
<feature type="domain" description="PpiC" evidence="10">
    <location>
        <begin position="132"/>
        <end position="221"/>
    </location>
</feature>
<dbReference type="InterPro" id="IPR000297">
    <property type="entry name" value="PPIase_PpiC"/>
</dbReference>
<reference evidence="11 12" key="1">
    <citation type="submission" date="2017-01" db="EMBL/GenBank/DDBJ databases">
        <authorList>
            <person name="Mah S.A."/>
            <person name="Swanson W.J."/>
            <person name="Moy G.W."/>
            <person name="Vacquier V.D."/>
        </authorList>
    </citation>
    <scope>NUCLEOTIDE SEQUENCE [LARGE SCALE GENOMIC DNA]</scope>
    <source>
        <strain evidence="11 12">DSM 26375</strain>
    </source>
</reference>
<protein>
    <recommendedName>
        <fullName evidence="4">Parvulin-like PPIase</fullName>
        <ecNumber evidence="3">5.2.1.8</ecNumber>
    </recommendedName>
    <alternativeName>
        <fullName evidence="6">Peptidyl-prolyl cis-trans isomerase plp</fullName>
    </alternativeName>
    <alternativeName>
        <fullName evidence="7">Rotamase plp</fullName>
    </alternativeName>
</protein>
<evidence type="ECO:0000256" key="7">
    <source>
        <dbReference type="ARBA" id="ARBA00031484"/>
    </source>
</evidence>
<evidence type="ECO:0000256" key="4">
    <source>
        <dbReference type="ARBA" id="ARBA00018370"/>
    </source>
</evidence>
<dbReference type="Gene3D" id="3.10.50.40">
    <property type="match status" value="1"/>
</dbReference>
<evidence type="ECO:0000256" key="3">
    <source>
        <dbReference type="ARBA" id="ARBA00013194"/>
    </source>
</evidence>
<dbReference type="STRING" id="1086013.SAMN05421774_104263"/>
<evidence type="ECO:0000256" key="1">
    <source>
        <dbReference type="ARBA" id="ARBA00000971"/>
    </source>
</evidence>
<dbReference type="PROSITE" id="PS50198">
    <property type="entry name" value="PPIC_PPIASE_2"/>
    <property type="match status" value="1"/>
</dbReference>
<keyword evidence="8 11" id="KW-0413">Isomerase</keyword>
<dbReference type="PANTHER" id="PTHR47245">
    <property type="entry name" value="PEPTIDYLPROLYL ISOMERASE"/>
    <property type="match status" value="1"/>
</dbReference>
<evidence type="ECO:0000256" key="5">
    <source>
        <dbReference type="ARBA" id="ARBA00023110"/>
    </source>
</evidence>
<dbReference type="SUPFAM" id="SSF54534">
    <property type="entry name" value="FKBP-like"/>
    <property type="match status" value="1"/>
</dbReference>
<organism evidence="11 12">
    <name type="scientific">Gemmobacter megaterium</name>
    <dbReference type="NCBI Taxonomy" id="1086013"/>
    <lineage>
        <taxon>Bacteria</taxon>
        <taxon>Pseudomonadati</taxon>
        <taxon>Pseudomonadota</taxon>
        <taxon>Alphaproteobacteria</taxon>
        <taxon>Rhodobacterales</taxon>
        <taxon>Paracoccaceae</taxon>
        <taxon>Gemmobacter</taxon>
    </lineage>
</organism>
<evidence type="ECO:0000259" key="10">
    <source>
        <dbReference type="PROSITE" id="PS50198"/>
    </source>
</evidence>
<evidence type="ECO:0000256" key="8">
    <source>
        <dbReference type="PROSITE-ProRule" id="PRU00278"/>
    </source>
</evidence>
<dbReference type="InterPro" id="IPR027304">
    <property type="entry name" value="Trigger_fact/SurA_dom_sf"/>
</dbReference>
<evidence type="ECO:0000256" key="9">
    <source>
        <dbReference type="SAM" id="SignalP"/>
    </source>
</evidence>
<comment type="catalytic activity">
    <reaction evidence="1">
        <text>[protein]-peptidylproline (omega=180) = [protein]-peptidylproline (omega=0)</text>
        <dbReference type="Rhea" id="RHEA:16237"/>
        <dbReference type="Rhea" id="RHEA-COMP:10747"/>
        <dbReference type="Rhea" id="RHEA-COMP:10748"/>
        <dbReference type="ChEBI" id="CHEBI:83833"/>
        <dbReference type="ChEBI" id="CHEBI:83834"/>
        <dbReference type="EC" id="5.2.1.8"/>
    </reaction>
</comment>
<dbReference type="RefSeq" id="WP_076531567.1">
    <property type="nucleotide sequence ID" value="NZ_BMEH01000004.1"/>
</dbReference>
<evidence type="ECO:0000256" key="6">
    <source>
        <dbReference type="ARBA" id="ARBA00030642"/>
    </source>
</evidence>
<keyword evidence="12" id="KW-1185">Reference proteome</keyword>
<feature type="signal peptide" evidence="9">
    <location>
        <begin position="1"/>
        <end position="23"/>
    </location>
</feature>
<dbReference type="EMBL" id="FTOT01000004">
    <property type="protein sequence ID" value="SIT03679.1"/>
    <property type="molecule type" value="Genomic_DNA"/>
</dbReference>
<dbReference type="AlphaFoldDB" id="A0A1N7NZN8"/>
<dbReference type="Pfam" id="PF13616">
    <property type="entry name" value="Rotamase_3"/>
    <property type="match status" value="1"/>
</dbReference>
<dbReference type="InterPro" id="IPR046357">
    <property type="entry name" value="PPIase_dom_sf"/>
</dbReference>
<dbReference type="Proteomes" id="UP000186141">
    <property type="component" value="Unassembled WGS sequence"/>
</dbReference>
<dbReference type="GO" id="GO:0003755">
    <property type="term" value="F:peptidyl-prolyl cis-trans isomerase activity"/>
    <property type="evidence" value="ECO:0007669"/>
    <property type="project" value="UniProtKB-KW"/>
</dbReference>
<name>A0A1N7NZN8_9RHOB</name>
<dbReference type="SUPFAM" id="SSF109998">
    <property type="entry name" value="Triger factor/SurA peptide-binding domain-like"/>
    <property type="match status" value="1"/>
</dbReference>
<sequence length="279" mass="29539">MKLHAGGFILAVLGATWAFEATAQDAATVVAKVNDTEITLGHLAALRAQLPAQYQQLPADVLFRGLLDQVIQQTALSQDAAKLITKRDELTLENDRRAYLAGLALQESVKAAITDEAIQAAYDARFATAEPGTEYNAAHILVKTEEEAAKLKTEIEGGADFAELARQHSTDGAAAGGGSLGWFGPGMMVKPFEDAVVALKAGEIGGPIQTQFGWHLIKLNETRVAEAPALEAVREELVAELEQAAVEARIKAATDGVTVIRSDEGVDPALLNSPTLFGN</sequence>
<keyword evidence="9" id="KW-0732">Signal</keyword>
<keyword evidence="5 8" id="KW-0697">Rotamase</keyword>
<dbReference type="EC" id="5.2.1.8" evidence="3"/>
<dbReference type="OrthoDB" id="14196at2"/>